<evidence type="ECO:0000256" key="1">
    <source>
        <dbReference type="SAM" id="SignalP"/>
    </source>
</evidence>
<dbReference type="Proteomes" id="UP001527202">
    <property type="component" value="Unassembled WGS sequence"/>
</dbReference>
<dbReference type="Gene3D" id="3.30.457.10">
    <property type="entry name" value="Copper amine oxidase-like, N-terminal domain"/>
    <property type="match status" value="1"/>
</dbReference>
<dbReference type="EMBL" id="JAMDMJ010000029">
    <property type="protein sequence ID" value="MCY9598362.1"/>
    <property type="molecule type" value="Genomic_DNA"/>
</dbReference>
<dbReference type="EMBL" id="CP026520">
    <property type="protein sequence ID" value="QAV19020.1"/>
    <property type="molecule type" value="Genomic_DNA"/>
</dbReference>
<reference evidence="3 6" key="2">
    <citation type="submission" date="2022-05" db="EMBL/GenBank/DDBJ databases">
        <title>Genome Sequencing of Bee-Associated Microbes.</title>
        <authorList>
            <person name="Dunlap C."/>
        </authorList>
    </citation>
    <scope>NUCLEOTIDE SEQUENCE [LARGE SCALE GENOMIC DNA]</scope>
    <source>
        <strain evidence="3 6">NRRL B-23120</strain>
    </source>
</reference>
<keyword evidence="6" id="KW-1185">Reference proteome</keyword>
<evidence type="ECO:0000259" key="2">
    <source>
        <dbReference type="Pfam" id="PF07833"/>
    </source>
</evidence>
<accession>A0A410WXG5</accession>
<dbReference type="KEGG" id="pchi:PC41400_15560"/>
<name>A0A410WXG5_9BACL</name>
<dbReference type="OrthoDB" id="38457at2"/>
<dbReference type="Proteomes" id="UP000288943">
    <property type="component" value="Chromosome"/>
</dbReference>
<dbReference type="InterPro" id="IPR012854">
    <property type="entry name" value="Cu_amine_oxidase-like_N"/>
</dbReference>
<feature type="chain" id="PRO_5019532634" evidence="1">
    <location>
        <begin position="27"/>
        <end position="324"/>
    </location>
</feature>
<evidence type="ECO:0000313" key="4">
    <source>
        <dbReference type="EMBL" id="QAV19020.1"/>
    </source>
</evidence>
<dbReference type="RefSeq" id="WP_053228600.1">
    <property type="nucleotide sequence ID" value="NZ_CP026520.1"/>
</dbReference>
<evidence type="ECO:0000313" key="6">
    <source>
        <dbReference type="Proteomes" id="UP001527202"/>
    </source>
</evidence>
<protein>
    <submittedName>
        <fullName evidence="3 4">Copper amine oxidase</fullName>
    </submittedName>
</protein>
<evidence type="ECO:0000313" key="3">
    <source>
        <dbReference type="EMBL" id="MCY9598362.1"/>
    </source>
</evidence>
<proteinExistence type="predicted"/>
<dbReference type="AlphaFoldDB" id="A0A410WXG5"/>
<organism evidence="4 5">
    <name type="scientific">Paenibacillus chitinolyticus</name>
    <dbReference type="NCBI Taxonomy" id="79263"/>
    <lineage>
        <taxon>Bacteria</taxon>
        <taxon>Bacillati</taxon>
        <taxon>Bacillota</taxon>
        <taxon>Bacilli</taxon>
        <taxon>Bacillales</taxon>
        <taxon>Paenibacillaceae</taxon>
        <taxon>Paenibacillus</taxon>
    </lineage>
</organism>
<dbReference type="SUPFAM" id="SSF55383">
    <property type="entry name" value="Copper amine oxidase, domain N"/>
    <property type="match status" value="1"/>
</dbReference>
<gene>
    <name evidence="3" type="ORF">M5X16_21680</name>
    <name evidence="4" type="ORF">PC41400_15560</name>
</gene>
<evidence type="ECO:0000313" key="5">
    <source>
        <dbReference type="Proteomes" id="UP000288943"/>
    </source>
</evidence>
<keyword evidence="1" id="KW-0732">Signal</keyword>
<dbReference type="GeneID" id="95376230"/>
<feature type="signal peptide" evidence="1">
    <location>
        <begin position="1"/>
        <end position="26"/>
    </location>
</feature>
<dbReference type="Pfam" id="PF07833">
    <property type="entry name" value="Cu_amine_oxidN1"/>
    <property type="match status" value="1"/>
</dbReference>
<dbReference type="InterPro" id="IPR036582">
    <property type="entry name" value="Mao_N_sf"/>
</dbReference>
<reference evidence="4 5" key="1">
    <citation type="submission" date="2018-01" db="EMBL/GenBank/DDBJ databases">
        <title>The whole genome sequencing and assembly of Paenibacillus chitinolyticus KCCM 41400 strain.</title>
        <authorList>
            <person name="Kim J.-Y."/>
            <person name="Park M.-K."/>
            <person name="Lee Y.-J."/>
            <person name="Yi H."/>
            <person name="Bahn Y.-S."/>
            <person name="Kim J.F."/>
            <person name="Lee D.-W."/>
        </authorList>
    </citation>
    <scope>NUCLEOTIDE SEQUENCE [LARGE SCALE GENOMIC DNA]</scope>
    <source>
        <strain evidence="4 5">KCCM 41400</strain>
    </source>
</reference>
<feature type="domain" description="Copper amine oxidase-like N-terminal" evidence="2">
    <location>
        <begin position="34"/>
        <end position="140"/>
    </location>
</feature>
<sequence>MNRKVKSALLVTLLAASVAMPGSVFAQEPVKVFIQNERVHFDVEPAIESGVTLVQFRPIFEELGLTVEWDSKTNTVTGRKDGLSIVLQINNKNAAVNGETKVLEVAPANVDGNIVVPLRFIGEATGNQVNWNESARQIVIRSGPERGSGNSATVSDPYFNWTWGMSPAEVQATLNQKPYIQYNGDKGGYDFVLYHNRFVEENDSQLAFKFNSSGLTEVAYLPVLSSTYDEIYDMYGEISGTLSAFYRQDDEDYLIWSDDLAESFYKQIYGKDRRGMIEMAMGSENLTIFNQFEADTYKASLLFTNEGTLTEPEYKMGLIYSRPK</sequence>